<feature type="signal peptide" evidence="1">
    <location>
        <begin position="1"/>
        <end position="34"/>
    </location>
</feature>
<dbReference type="Pfam" id="PF12680">
    <property type="entry name" value="SnoaL_2"/>
    <property type="match status" value="1"/>
</dbReference>
<reference evidence="3 4" key="1">
    <citation type="submission" date="2018-06" db="EMBL/GenBank/DDBJ databases">
        <title>Whole Genome Sequence of an efficient microsymbiont, Rhizobium tropici.</title>
        <authorList>
            <person name="Srinivasan R."/>
            <person name="Singh H.V."/>
            <person name="Srivastava R."/>
            <person name="Kumari B."/>
            <person name="Radhakrishna A."/>
        </authorList>
    </citation>
    <scope>NUCLEOTIDE SEQUENCE [LARGE SCALE GENOMIC DNA]</scope>
    <source>
        <strain evidence="3 4">IGFRI Rhizo-19</strain>
    </source>
</reference>
<gene>
    <name evidence="3" type="ORF">DQ393_17310</name>
</gene>
<comment type="caution">
    <text evidence="3">The sequence shown here is derived from an EMBL/GenBank/DDBJ whole genome shotgun (WGS) entry which is preliminary data.</text>
</comment>
<proteinExistence type="predicted"/>
<dbReference type="RefSeq" id="WP_112342977.1">
    <property type="nucleotide sequence ID" value="NZ_QMKK01000042.1"/>
</dbReference>
<feature type="domain" description="SnoaL-like" evidence="2">
    <location>
        <begin position="70"/>
        <end position="161"/>
    </location>
</feature>
<evidence type="ECO:0000313" key="3">
    <source>
        <dbReference type="EMBL" id="RAX40373.1"/>
    </source>
</evidence>
<keyword evidence="1" id="KW-0732">Signal</keyword>
<dbReference type="EMBL" id="QMKK01000042">
    <property type="protein sequence ID" value="RAX40373.1"/>
    <property type="molecule type" value="Genomic_DNA"/>
</dbReference>
<dbReference type="PANTHER" id="PTHR41252">
    <property type="entry name" value="BLR2505 PROTEIN"/>
    <property type="match status" value="1"/>
</dbReference>
<dbReference type="InterPro" id="IPR037401">
    <property type="entry name" value="SnoaL-like"/>
</dbReference>
<feature type="chain" id="PRO_5016283724" evidence="1">
    <location>
        <begin position="35"/>
        <end position="184"/>
    </location>
</feature>
<name>A0A329YAL1_RHITR</name>
<dbReference type="AlphaFoldDB" id="A0A329YAL1"/>
<accession>A0A329YAL1</accession>
<dbReference type="PANTHER" id="PTHR41252:SF1">
    <property type="entry name" value="BLR2505 PROTEIN"/>
    <property type="match status" value="1"/>
</dbReference>
<dbReference type="SUPFAM" id="SSF54427">
    <property type="entry name" value="NTF2-like"/>
    <property type="match status" value="1"/>
</dbReference>
<dbReference type="Gene3D" id="3.10.450.50">
    <property type="match status" value="1"/>
</dbReference>
<dbReference type="OrthoDB" id="1450423at2"/>
<dbReference type="Proteomes" id="UP000251205">
    <property type="component" value="Unassembled WGS sequence"/>
</dbReference>
<evidence type="ECO:0000313" key="4">
    <source>
        <dbReference type="Proteomes" id="UP000251205"/>
    </source>
</evidence>
<sequence length="184" mass="19893">MTILPIRQWVAGASRRALITLALLSLALPGTAIANATATQVQAADSAAIEQRNKAIVEAAFEKWRGGTYVFGELLAPDVVWTIHGSGPVAGSYRNQKDFIEKASRPLTSRLATPIAPEVHNIFADGDTIIIRFDGTATTTSGAPYRNQFVWILKMKDGLVVNAEAFLDLVAYQQVVDNNAPRSQ</sequence>
<organism evidence="3 4">
    <name type="scientific">Rhizobium tropici</name>
    <dbReference type="NCBI Taxonomy" id="398"/>
    <lineage>
        <taxon>Bacteria</taxon>
        <taxon>Pseudomonadati</taxon>
        <taxon>Pseudomonadota</taxon>
        <taxon>Alphaproteobacteria</taxon>
        <taxon>Hyphomicrobiales</taxon>
        <taxon>Rhizobiaceae</taxon>
        <taxon>Rhizobium/Agrobacterium group</taxon>
        <taxon>Rhizobium</taxon>
    </lineage>
</organism>
<evidence type="ECO:0000259" key="2">
    <source>
        <dbReference type="Pfam" id="PF12680"/>
    </source>
</evidence>
<evidence type="ECO:0000256" key="1">
    <source>
        <dbReference type="SAM" id="SignalP"/>
    </source>
</evidence>
<protein>
    <submittedName>
        <fullName evidence="3">Nuclear transport factor 2 family protein</fullName>
    </submittedName>
</protein>
<dbReference type="InterPro" id="IPR032710">
    <property type="entry name" value="NTF2-like_dom_sf"/>
</dbReference>